<proteinExistence type="predicted"/>
<comment type="caution">
    <text evidence="2">The sequence shown here is derived from an EMBL/GenBank/DDBJ whole genome shotgun (WGS) entry which is preliminary data.</text>
</comment>
<accession>A0AA38X4T6</accession>
<name>A0AA38X4T6_9EURO</name>
<reference evidence="2" key="1">
    <citation type="submission" date="2022-10" db="EMBL/GenBank/DDBJ databases">
        <title>Culturing micro-colonial fungi from biological soil crusts in the Mojave desert and describing Neophaeococcomyces mojavensis, and introducing the new genera and species Taxawa tesnikishii.</title>
        <authorList>
            <person name="Kurbessoian T."/>
            <person name="Stajich J.E."/>
        </authorList>
    </citation>
    <scope>NUCLEOTIDE SEQUENCE</scope>
    <source>
        <strain evidence="2">TK_41</strain>
    </source>
</reference>
<gene>
    <name evidence="2" type="ORF">H2200_008869</name>
</gene>
<feature type="compositionally biased region" description="Basic residues" evidence="1">
    <location>
        <begin position="1"/>
        <end position="12"/>
    </location>
</feature>
<dbReference type="AlphaFoldDB" id="A0AA38X4T6"/>
<dbReference type="Proteomes" id="UP001172673">
    <property type="component" value="Unassembled WGS sequence"/>
</dbReference>
<feature type="compositionally biased region" description="Low complexity" evidence="1">
    <location>
        <begin position="13"/>
        <end position="31"/>
    </location>
</feature>
<sequence length="141" mass="15963">MPRQTQRTKRTQQGKQRQNAAGTAAPANDATVHPDNGNLNPEEINFRDRRIGGVLAFKRRKGHHCLFKDAAKTHKWSPQCITKGHEGWCPECAHLVHGRSGCRICRVKKADLFFDTNEFTRWLMIKEARQAATATTATNNK</sequence>
<protein>
    <submittedName>
        <fullName evidence="2">Uncharacterized protein</fullName>
    </submittedName>
</protein>
<evidence type="ECO:0000313" key="3">
    <source>
        <dbReference type="Proteomes" id="UP001172673"/>
    </source>
</evidence>
<feature type="region of interest" description="Disordered" evidence="1">
    <location>
        <begin position="1"/>
        <end position="43"/>
    </location>
</feature>
<dbReference type="EMBL" id="JAPDRK010000013">
    <property type="protein sequence ID" value="KAJ9606859.1"/>
    <property type="molecule type" value="Genomic_DNA"/>
</dbReference>
<evidence type="ECO:0000256" key="1">
    <source>
        <dbReference type="SAM" id="MobiDB-lite"/>
    </source>
</evidence>
<evidence type="ECO:0000313" key="2">
    <source>
        <dbReference type="EMBL" id="KAJ9606859.1"/>
    </source>
</evidence>
<keyword evidence="3" id="KW-1185">Reference proteome</keyword>
<organism evidence="2 3">
    <name type="scientific">Cladophialophora chaetospira</name>
    <dbReference type="NCBI Taxonomy" id="386627"/>
    <lineage>
        <taxon>Eukaryota</taxon>
        <taxon>Fungi</taxon>
        <taxon>Dikarya</taxon>
        <taxon>Ascomycota</taxon>
        <taxon>Pezizomycotina</taxon>
        <taxon>Eurotiomycetes</taxon>
        <taxon>Chaetothyriomycetidae</taxon>
        <taxon>Chaetothyriales</taxon>
        <taxon>Herpotrichiellaceae</taxon>
        <taxon>Cladophialophora</taxon>
    </lineage>
</organism>